<reference evidence="2" key="1">
    <citation type="journal article" date="2019" name="Int. J. Syst. Evol. Microbiol.">
        <title>The Global Catalogue of Microorganisms (GCM) 10K type strain sequencing project: providing services to taxonomists for standard genome sequencing and annotation.</title>
        <authorList>
            <consortium name="The Broad Institute Genomics Platform"/>
            <consortium name="The Broad Institute Genome Sequencing Center for Infectious Disease"/>
            <person name="Wu L."/>
            <person name="Ma J."/>
        </authorList>
    </citation>
    <scope>NUCLEOTIDE SEQUENCE [LARGE SCALE GENOMIC DNA]</scope>
    <source>
        <strain evidence="2">NBRC 113072</strain>
    </source>
</reference>
<protein>
    <submittedName>
        <fullName evidence="1">Uncharacterized protein</fullName>
    </submittedName>
</protein>
<sequence length="51" mass="5922">MQPKSPGKMDFEHYHTGIEIEWWLKKWAADHPDIVDLYVVGESFSGNRSTS</sequence>
<name>A0ABQ6INT2_9MICO</name>
<dbReference type="RefSeq" id="WP_284302906.1">
    <property type="nucleotide sequence ID" value="NZ_BSUO01000001.1"/>
</dbReference>
<dbReference type="Gene3D" id="3.40.630.10">
    <property type="entry name" value="Zn peptidases"/>
    <property type="match status" value="1"/>
</dbReference>
<keyword evidence="2" id="KW-1185">Reference proteome</keyword>
<dbReference type="EMBL" id="BSUO01000001">
    <property type="protein sequence ID" value="GMA38878.1"/>
    <property type="molecule type" value="Genomic_DNA"/>
</dbReference>
<gene>
    <name evidence="1" type="ORF">GCM10025883_09230</name>
</gene>
<comment type="caution">
    <text evidence="1">The sequence shown here is derived from an EMBL/GenBank/DDBJ whole genome shotgun (WGS) entry which is preliminary data.</text>
</comment>
<dbReference type="Proteomes" id="UP001157126">
    <property type="component" value="Unassembled WGS sequence"/>
</dbReference>
<accession>A0ABQ6INT2</accession>
<proteinExistence type="predicted"/>
<evidence type="ECO:0000313" key="1">
    <source>
        <dbReference type="EMBL" id="GMA38878.1"/>
    </source>
</evidence>
<dbReference type="SUPFAM" id="SSF53187">
    <property type="entry name" value="Zn-dependent exopeptidases"/>
    <property type="match status" value="1"/>
</dbReference>
<organism evidence="1 2">
    <name type="scientific">Mobilicoccus caccae</name>
    <dbReference type="NCBI Taxonomy" id="1859295"/>
    <lineage>
        <taxon>Bacteria</taxon>
        <taxon>Bacillati</taxon>
        <taxon>Actinomycetota</taxon>
        <taxon>Actinomycetes</taxon>
        <taxon>Micrococcales</taxon>
        <taxon>Dermatophilaceae</taxon>
        <taxon>Mobilicoccus</taxon>
    </lineage>
</organism>
<evidence type="ECO:0000313" key="2">
    <source>
        <dbReference type="Proteomes" id="UP001157126"/>
    </source>
</evidence>